<evidence type="ECO:0000313" key="2">
    <source>
        <dbReference type="EMBL" id="ETR67380.1"/>
    </source>
</evidence>
<sequence length="259" mass="28852">MQTPELERSKLVDVSRQLSSNAIDGNINPSVILSMFDLSPGHFNLSVSGNDLWFQIVQAFHAGKSAKAGYHIDAIAKLVDTVANELKGNTELSQLAHDLGQYSLSNSSGQKAIFLSYSSKDKTAVDTLYDEIIRQAPTLSVFQDYRSISAGKDWLDVIRSEAGTTSIMACWLTKNYLRSSFCQYEIGIADARGATIIPVLAETFSSKIPDYISRRQMLSKQPVDFQWIAQELIKDGRFVLSPERAITYQPRATPWVIVY</sequence>
<dbReference type="EMBL" id="ATBP01001408">
    <property type="protein sequence ID" value="ETR67380.1"/>
    <property type="molecule type" value="Genomic_DNA"/>
</dbReference>
<dbReference type="Pfam" id="PF13676">
    <property type="entry name" value="TIR_2"/>
    <property type="match status" value="1"/>
</dbReference>
<dbReference type="Proteomes" id="UP000189670">
    <property type="component" value="Unassembled WGS sequence"/>
</dbReference>
<proteinExistence type="predicted"/>
<dbReference type="PROSITE" id="PS50104">
    <property type="entry name" value="TIR"/>
    <property type="match status" value="1"/>
</dbReference>
<dbReference type="InterPro" id="IPR000157">
    <property type="entry name" value="TIR_dom"/>
</dbReference>
<accession>A0A1V1NXS3</accession>
<dbReference type="Gene3D" id="3.40.50.10140">
    <property type="entry name" value="Toll/interleukin-1 receptor homology (TIR) domain"/>
    <property type="match status" value="1"/>
</dbReference>
<dbReference type="GO" id="GO:0007165">
    <property type="term" value="P:signal transduction"/>
    <property type="evidence" value="ECO:0007669"/>
    <property type="project" value="InterPro"/>
</dbReference>
<evidence type="ECO:0000313" key="3">
    <source>
        <dbReference type="Proteomes" id="UP000189670"/>
    </source>
</evidence>
<protein>
    <recommendedName>
        <fullName evidence="1">TIR domain-containing protein</fullName>
    </recommendedName>
</protein>
<name>A0A1V1NXS3_9BACT</name>
<dbReference type="SUPFAM" id="SSF52200">
    <property type="entry name" value="Toll/Interleukin receptor TIR domain"/>
    <property type="match status" value="1"/>
</dbReference>
<organism evidence="2 3">
    <name type="scientific">Candidatus Magnetoglobus multicellularis str. Araruama</name>
    <dbReference type="NCBI Taxonomy" id="890399"/>
    <lineage>
        <taxon>Bacteria</taxon>
        <taxon>Pseudomonadati</taxon>
        <taxon>Thermodesulfobacteriota</taxon>
        <taxon>Desulfobacteria</taxon>
        <taxon>Desulfobacterales</taxon>
        <taxon>Desulfobacteraceae</taxon>
        <taxon>Candidatus Magnetoglobus</taxon>
    </lineage>
</organism>
<feature type="domain" description="TIR" evidence="1">
    <location>
        <begin position="109"/>
        <end position="236"/>
    </location>
</feature>
<gene>
    <name evidence="2" type="ORF">OMM_05165</name>
</gene>
<reference evidence="3" key="1">
    <citation type="submission" date="2012-11" db="EMBL/GenBank/DDBJ databases">
        <authorList>
            <person name="Lucero-Rivera Y.E."/>
            <person name="Tovar-Ramirez D."/>
        </authorList>
    </citation>
    <scope>NUCLEOTIDE SEQUENCE [LARGE SCALE GENOMIC DNA]</scope>
    <source>
        <strain evidence="3">Araruama</strain>
    </source>
</reference>
<evidence type="ECO:0000259" key="1">
    <source>
        <dbReference type="PROSITE" id="PS50104"/>
    </source>
</evidence>
<dbReference type="AlphaFoldDB" id="A0A1V1NXS3"/>
<comment type="caution">
    <text evidence="2">The sequence shown here is derived from an EMBL/GenBank/DDBJ whole genome shotgun (WGS) entry which is preliminary data.</text>
</comment>
<dbReference type="InterPro" id="IPR035897">
    <property type="entry name" value="Toll_tir_struct_dom_sf"/>
</dbReference>